<reference evidence="2 3" key="1">
    <citation type="submission" date="2014-03" db="EMBL/GenBank/DDBJ databases">
        <authorList>
            <person name="Sibley D."/>
            <person name="Venepally P."/>
            <person name="Karamycheva S."/>
            <person name="Hadjithomas M."/>
            <person name="Khan A."/>
            <person name="Brunk B."/>
            <person name="Roos D."/>
            <person name="Caler E."/>
            <person name="Lorenzi H."/>
        </authorList>
    </citation>
    <scope>NUCLEOTIDE SEQUENCE [LARGE SCALE GENOMIC DNA]</scope>
    <source>
        <strain evidence="3">p89</strain>
    </source>
</reference>
<feature type="compositionally biased region" description="Basic and acidic residues" evidence="1">
    <location>
        <begin position="872"/>
        <end position="884"/>
    </location>
</feature>
<feature type="compositionally biased region" description="Basic and acidic residues" evidence="1">
    <location>
        <begin position="276"/>
        <end position="326"/>
    </location>
</feature>
<feature type="compositionally biased region" description="Pro residues" evidence="1">
    <location>
        <begin position="7"/>
        <end position="16"/>
    </location>
</feature>
<gene>
    <name evidence="2" type="ORF">TGP89_205050</name>
</gene>
<feature type="compositionally biased region" description="Polar residues" evidence="1">
    <location>
        <begin position="669"/>
        <end position="682"/>
    </location>
</feature>
<name>A0A086JN80_TOXGO</name>
<dbReference type="OrthoDB" id="330623at2759"/>
<feature type="compositionally biased region" description="Basic and acidic residues" evidence="1">
    <location>
        <begin position="771"/>
        <end position="788"/>
    </location>
</feature>
<feature type="compositionally biased region" description="Basic and acidic residues" evidence="1">
    <location>
        <begin position="533"/>
        <end position="542"/>
    </location>
</feature>
<evidence type="ECO:0000313" key="3">
    <source>
        <dbReference type="Proteomes" id="UP000028828"/>
    </source>
</evidence>
<feature type="compositionally biased region" description="Pro residues" evidence="1">
    <location>
        <begin position="58"/>
        <end position="69"/>
    </location>
</feature>
<evidence type="ECO:0000256" key="1">
    <source>
        <dbReference type="SAM" id="MobiDB-lite"/>
    </source>
</evidence>
<proteinExistence type="predicted"/>
<feature type="region of interest" description="Disordered" evidence="1">
    <location>
        <begin position="474"/>
        <end position="498"/>
    </location>
</feature>
<feature type="compositionally biased region" description="Basic and acidic residues" evidence="1">
    <location>
        <begin position="636"/>
        <end position="651"/>
    </location>
</feature>
<feature type="region of interest" description="Disordered" evidence="1">
    <location>
        <begin position="1"/>
        <end position="391"/>
    </location>
</feature>
<accession>A0A086JN80</accession>
<dbReference type="AlphaFoldDB" id="A0A086JN80"/>
<feature type="compositionally biased region" description="Basic and acidic residues" evidence="1">
    <location>
        <begin position="234"/>
        <end position="244"/>
    </location>
</feature>
<feature type="compositionally biased region" description="Polar residues" evidence="1">
    <location>
        <begin position="598"/>
        <end position="608"/>
    </location>
</feature>
<feature type="compositionally biased region" description="Basic and acidic residues" evidence="1">
    <location>
        <begin position="251"/>
        <end position="264"/>
    </location>
</feature>
<protein>
    <submittedName>
        <fullName evidence="2">Uncharacterized protein</fullName>
    </submittedName>
</protein>
<comment type="caution">
    <text evidence="2">The sequence shown here is derived from an EMBL/GenBank/DDBJ whole genome shotgun (WGS) entry which is preliminary data.</text>
</comment>
<feature type="compositionally biased region" description="Polar residues" evidence="1">
    <location>
        <begin position="842"/>
        <end position="853"/>
    </location>
</feature>
<dbReference type="Proteomes" id="UP000028828">
    <property type="component" value="Unassembled WGS sequence"/>
</dbReference>
<feature type="region of interest" description="Disordered" evidence="1">
    <location>
        <begin position="993"/>
        <end position="1105"/>
    </location>
</feature>
<sequence length="1207" mass="133777">MHASFVPAPPPPPEPPAVLRAMTRPELTGRSGPIGGPPNPPLLSCPRRGPGSASAGHPHPPVPRAPPDAPTNQQLYGVSRHQPPPPASAPPQAGVGLLPIPTGNTFTCSRRGPPPPPPFSEREERESDAFATRASGAVGIRTVRLPESHPAARGPYPQTEVLHISRRHSAHETANCLDLSHRGDADPAETPQMSHGDPPPPVSSRERQDNAPNLDGFRHLHRQHADYSYEDAGFCDHDRLRGPRDFSLPQEPREAFNREPRQGREQSPVVLVLQSRHGDRGDSRQWPPERTDQRQYETDKDLEKGAYRAVLKDRPDSPGRRSRMDDEPNSSEYSPRECVPADFSRATAGGTLSEPQIPRWQSRELDQRSYSPHGPSRSGAPMAPPVQCSAPKGKTLVSLSCNPAYEQQRLRKHPPRLCTRRCSPAPPTGHRLPLPRVASFSREVESLAASYSPLSQHHIDSSAPCRRASIPLEPFSRAASPSPVKWQSAAPASLRRTEHRRPCLVESVSCSRNDTVRRGRCFSPKPPIPSEREHWAKYRRFSDSSGRSTRTPPSQFRGDASPSQRSNSAWNDRSFTQSPSCRVSSQSPRRLPVPTILSAPSTSSQCASRQLPPLRVNSASAADWRRFPSSESPSRIFREMPRRFEGADTPRRSRGLSSPRHSGFPWHQPPSQLTPSPCSQALSRLPPSPITPFGVAGPQRSPGGAPPLPVERRSPQNSGSLDDRRLGGSDGQRGEGKKRSRDFPQDDVSPLQPAAPPVVLTVRGGLSHSRSGLEVEAGRPESRPATERQRRRKQRQQQRRQRARRRQQNQQESCTGGSSVRESPRDNHSVYGQDEEPERSSRGNQTVTATSSLPLMVRRASNLSESTDSDQEAERATGEERQQDNDDPWAASLEDIEQHLKKRKTTDFDVAAKSAHFPERADATAAIDFPAGCQVPPNCDELFLPPWRERQKSSNGRVVYQFELLQQGHLAAPWHRLTGASSPDGHRISQHAVVAKCSSRHSQNPHSFGRGRQEPSVGRGREPRFESQMVSSVDGECNPPKDSYPPASCTDGDHGRADDTIYDSGLAARGPGSSCSSNSSRRTSMSTCHNQEQWGTEHTRGSENSDTCFWTNERVQRSLLTPSTRAPTEGEGNQDSRFHAGVNYEECEAQKDESFRRESDTIRPTRCYDAAQEGWWSDWTIQLKRRENRVHEKDGHSNMMLPPVQWC</sequence>
<organism evidence="2 3">
    <name type="scientific">Toxoplasma gondii p89</name>
    <dbReference type="NCBI Taxonomy" id="943119"/>
    <lineage>
        <taxon>Eukaryota</taxon>
        <taxon>Sar</taxon>
        <taxon>Alveolata</taxon>
        <taxon>Apicomplexa</taxon>
        <taxon>Conoidasida</taxon>
        <taxon>Coccidia</taxon>
        <taxon>Eucoccidiorida</taxon>
        <taxon>Eimeriorina</taxon>
        <taxon>Sarcocystidae</taxon>
        <taxon>Toxoplasma</taxon>
    </lineage>
</organism>
<feature type="compositionally biased region" description="Low complexity" evidence="1">
    <location>
        <begin position="1073"/>
        <end position="1088"/>
    </location>
</feature>
<dbReference type="EMBL" id="AEYI02001748">
    <property type="protein sequence ID" value="KFG33598.1"/>
    <property type="molecule type" value="Genomic_DNA"/>
</dbReference>
<feature type="compositionally biased region" description="Basic and acidic residues" evidence="1">
    <location>
        <begin position="721"/>
        <end position="744"/>
    </location>
</feature>
<evidence type="ECO:0000313" key="2">
    <source>
        <dbReference type="EMBL" id="KFG33598.1"/>
    </source>
</evidence>
<feature type="compositionally biased region" description="Polar residues" evidence="1">
    <location>
        <begin position="561"/>
        <end position="588"/>
    </location>
</feature>
<feature type="compositionally biased region" description="Basic residues" evidence="1">
    <location>
        <begin position="789"/>
        <end position="807"/>
    </location>
</feature>
<feature type="compositionally biased region" description="Polar residues" evidence="1">
    <location>
        <begin position="812"/>
        <end position="821"/>
    </location>
</feature>
<feature type="region of interest" description="Disordered" evidence="1">
    <location>
        <begin position="533"/>
        <end position="889"/>
    </location>
</feature>
<feature type="compositionally biased region" description="Polar residues" evidence="1">
    <location>
        <begin position="543"/>
        <end position="554"/>
    </location>
</feature>
<dbReference type="VEuPathDB" id="ToxoDB:TGP89_205050"/>